<protein>
    <submittedName>
        <fullName evidence="2">Uncharacterized protein</fullName>
    </submittedName>
</protein>
<evidence type="ECO:0000256" key="1">
    <source>
        <dbReference type="SAM" id="MobiDB-lite"/>
    </source>
</evidence>
<sequence>MREFERVWKGEGSLAAAGGRSDGKDKLQYAPYSIRNLSGSQLLVTWEAHDHDGRSKESTAPVKIDVGEERRLTDISIHVATNNARMAKDRAFVSLRGDGWEQDKIPLDRKGKYLYYVDDGTVTDVVGFEPYAIIEPAGGSSRRPQQRSNSGTTRSVLRPQSSMPISGGVRSGGTAIICEVTATDDGRKMLVVMSAVLVKNRYGTPVQLRVTRLGDDGPSITTIPVDGVAAVPLALCAQRMLTEKPGEWPQHRKDRQMPPM</sequence>
<feature type="non-terminal residue" evidence="2">
    <location>
        <position position="260"/>
    </location>
</feature>
<dbReference type="AlphaFoldDB" id="A0A7J6SFY1"/>
<reference evidence="2 3" key="1">
    <citation type="submission" date="2020-04" db="EMBL/GenBank/DDBJ databases">
        <title>Perkinsus olseni comparative genomics.</title>
        <authorList>
            <person name="Bogema D.R."/>
        </authorList>
    </citation>
    <scope>NUCLEOTIDE SEQUENCE [LARGE SCALE GENOMIC DNA]</scope>
    <source>
        <strain evidence="2">ATCC PRA-205</strain>
    </source>
</reference>
<organism evidence="2 3">
    <name type="scientific">Perkinsus olseni</name>
    <name type="common">Perkinsus atlanticus</name>
    <dbReference type="NCBI Taxonomy" id="32597"/>
    <lineage>
        <taxon>Eukaryota</taxon>
        <taxon>Sar</taxon>
        <taxon>Alveolata</taxon>
        <taxon>Perkinsozoa</taxon>
        <taxon>Perkinsea</taxon>
        <taxon>Perkinsida</taxon>
        <taxon>Perkinsidae</taxon>
        <taxon>Perkinsus</taxon>
    </lineage>
</organism>
<feature type="compositionally biased region" description="Polar residues" evidence="1">
    <location>
        <begin position="142"/>
        <end position="164"/>
    </location>
</feature>
<name>A0A7J6SFY1_PEROL</name>
<accession>A0A7J6SFY1</accession>
<evidence type="ECO:0000313" key="2">
    <source>
        <dbReference type="EMBL" id="KAF4731555.1"/>
    </source>
</evidence>
<feature type="region of interest" description="Disordered" evidence="1">
    <location>
        <begin position="136"/>
        <end position="168"/>
    </location>
</feature>
<proteinExistence type="predicted"/>
<dbReference type="EMBL" id="JABANM010015123">
    <property type="protein sequence ID" value="KAF4731555.1"/>
    <property type="molecule type" value="Genomic_DNA"/>
</dbReference>
<dbReference type="Proteomes" id="UP000574390">
    <property type="component" value="Unassembled WGS sequence"/>
</dbReference>
<evidence type="ECO:0000313" key="3">
    <source>
        <dbReference type="Proteomes" id="UP000574390"/>
    </source>
</evidence>
<comment type="caution">
    <text evidence="2">The sequence shown here is derived from an EMBL/GenBank/DDBJ whole genome shotgun (WGS) entry which is preliminary data.</text>
</comment>
<gene>
    <name evidence="2" type="ORF">FOZ62_010541</name>
</gene>